<dbReference type="SUPFAM" id="SSF53474">
    <property type="entry name" value="alpha/beta-Hydrolases"/>
    <property type="match status" value="1"/>
</dbReference>
<dbReference type="OrthoDB" id="9808398at2"/>
<accession>X5MD92</accession>
<dbReference type="GO" id="GO:0016020">
    <property type="term" value="C:membrane"/>
    <property type="evidence" value="ECO:0007669"/>
    <property type="project" value="TreeGrafter"/>
</dbReference>
<evidence type="ECO:0000256" key="1">
    <source>
        <dbReference type="ARBA" id="ARBA00008645"/>
    </source>
</evidence>
<dbReference type="PANTHER" id="PTHR43798:SF14">
    <property type="entry name" value="SERINE HYDROLASE-LIKE PROTEIN DDB_G0286239"/>
    <property type="match status" value="1"/>
</dbReference>
<name>X5MD92_9HYPH</name>
<dbReference type="Pfam" id="PF12697">
    <property type="entry name" value="Abhydrolase_6"/>
    <property type="match status" value="1"/>
</dbReference>
<comment type="similarity">
    <text evidence="1">Belongs to the AB hydrolase superfamily.</text>
</comment>
<evidence type="ECO:0000313" key="4">
    <source>
        <dbReference type="EMBL" id="CDO58249.1"/>
    </source>
</evidence>
<evidence type="ECO:0000256" key="2">
    <source>
        <dbReference type="ARBA" id="ARBA00022801"/>
    </source>
</evidence>
<dbReference type="STRING" id="1458461.BN1012_Phect35"/>
<dbReference type="PANTHER" id="PTHR43798">
    <property type="entry name" value="MONOACYLGLYCEROL LIPASE"/>
    <property type="match status" value="1"/>
</dbReference>
<sequence length="296" mass="33873">MTNKTDLIVGPASRNYYSQRLRLHYVDWGNPDAPPLLLVHGGRDHCRNWDWVAEELRHDYHIIAPDLRGHGDSQWMVGGTYMINDYVYDIAQLIHQLKLAPLKILAHSFGGAISLRYTGIYPETVEKLIAIEGLGPPPKMLAQRAGKPADERLSGWIDQMRGLSGRSPRKYPELEDAVKRMQEENPHLSPEHSRHLTVHGMIQNEDGTWSWKFDNYVRAFPPDRWDSEETNALWGRIEAPVMLVRGTDSWASDPTEDGRINAFKNAKAVNVEGAGHWVHHDKFDEFMGLARHFLKD</sequence>
<organism evidence="4 5">
    <name type="scientific">Candidatus Phaeomarinibacter ectocarpi</name>
    <dbReference type="NCBI Taxonomy" id="1458461"/>
    <lineage>
        <taxon>Bacteria</taxon>
        <taxon>Pseudomonadati</taxon>
        <taxon>Pseudomonadota</taxon>
        <taxon>Alphaproteobacteria</taxon>
        <taxon>Hyphomicrobiales</taxon>
        <taxon>Parvibaculaceae</taxon>
        <taxon>Candidatus Phaeomarinibacter</taxon>
    </lineage>
</organism>
<dbReference type="Gene3D" id="3.40.50.1820">
    <property type="entry name" value="alpha/beta hydrolase"/>
    <property type="match status" value="1"/>
</dbReference>
<dbReference type="InterPro" id="IPR029058">
    <property type="entry name" value="AB_hydrolase_fold"/>
</dbReference>
<dbReference type="EMBL" id="HG966617">
    <property type="protein sequence ID" value="CDO58249.1"/>
    <property type="molecule type" value="Genomic_DNA"/>
</dbReference>
<dbReference type="AlphaFoldDB" id="X5MD92"/>
<evidence type="ECO:0000259" key="3">
    <source>
        <dbReference type="Pfam" id="PF12697"/>
    </source>
</evidence>
<dbReference type="PATRIC" id="fig|1458461.3.peg.35"/>
<dbReference type="Proteomes" id="UP000032160">
    <property type="component" value="Chromosome I"/>
</dbReference>
<proteinExistence type="inferred from homology"/>
<keyword evidence="5" id="KW-1185">Reference proteome</keyword>
<dbReference type="KEGG" id="pect:BN1012_Phect35"/>
<protein>
    <submittedName>
        <fullName evidence="4">Alpha/beta hydrolase fold</fullName>
    </submittedName>
</protein>
<dbReference type="InterPro" id="IPR050266">
    <property type="entry name" value="AB_hydrolase_sf"/>
</dbReference>
<dbReference type="InterPro" id="IPR000073">
    <property type="entry name" value="AB_hydrolase_1"/>
</dbReference>
<dbReference type="PRINTS" id="PR00111">
    <property type="entry name" value="ABHYDROLASE"/>
</dbReference>
<gene>
    <name evidence="4" type="ORF">BN1012_Phect35</name>
</gene>
<keyword evidence="2 4" id="KW-0378">Hydrolase</keyword>
<dbReference type="PRINTS" id="PR00412">
    <property type="entry name" value="EPOXHYDRLASE"/>
</dbReference>
<feature type="domain" description="AB hydrolase-1" evidence="3">
    <location>
        <begin position="36"/>
        <end position="286"/>
    </location>
</feature>
<evidence type="ECO:0000313" key="5">
    <source>
        <dbReference type="Proteomes" id="UP000032160"/>
    </source>
</evidence>
<reference evidence="4 5" key="1">
    <citation type="journal article" date="2014" name="Front. Genet.">
        <title>Genome and metabolic network of "Candidatus Phaeomarinobacter ectocarpi" Ec32, a new candidate genus of Alphaproteobacteria frequently associated with brown algae.</title>
        <authorList>
            <person name="Dittami S.M."/>
            <person name="Barbeyron T."/>
            <person name="Boyen C."/>
            <person name="Cambefort J."/>
            <person name="Collet G."/>
            <person name="Delage L."/>
            <person name="Gobet A."/>
            <person name="Groisillier A."/>
            <person name="Leblanc C."/>
            <person name="Michel G."/>
            <person name="Scornet D."/>
            <person name="Siegel A."/>
            <person name="Tapia J.E."/>
            <person name="Tonon T."/>
        </authorList>
    </citation>
    <scope>NUCLEOTIDE SEQUENCE [LARGE SCALE GENOMIC DNA]</scope>
    <source>
        <strain evidence="4 5">Ec32</strain>
    </source>
</reference>
<dbReference type="HOGENOM" id="CLU_020336_13_5_5"/>
<dbReference type="RefSeq" id="WP_043948030.1">
    <property type="nucleotide sequence ID" value="NZ_HG966617.1"/>
</dbReference>
<dbReference type="GO" id="GO:0016787">
    <property type="term" value="F:hydrolase activity"/>
    <property type="evidence" value="ECO:0007669"/>
    <property type="project" value="UniProtKB-KW"/>
</dbReference>
<dbReference type="InterPro" id="IPR000639">
    <property type="entry name" value="Epox_hydrolase-like"/>
</dbReference>